<dbReference type="Proteomes" id="UP000253741">
    <property type="component" value="Unassembled WGS sequence"/>
</dbReference>
<proteinExistence type="predicted"/>
<dbReference type="AlphaFoldDB" id="A0A370B803"/>
<evidence type="ECO:0000256" key="1">
    <source>
        <dbReference type="SAM" id="Phobius"/>
    </source>
</evidence>
<reference evidence="2 3" key="1">
    <citation type="submission" date="2018-07" db="EMBL/GenBank/DDBJ databases">
        <title>Streptomyces species from bats.</title>
        <authorList>
            <person name="Dunlap C."/>
        </authorList>
    </citation>
    <scope>NUCLEOTIDE SEQUENCE [LARGE SCALE GENOMIC DNA]</scope>
    <source>
        <strain evidence="2 3">AC230</strain>
    </source>
</reference>
<dbReference type="OrthoDB" id="9962119at2"/>
<keyword evidence="1" id="KW-0812">Transmembrane</keyword>
<evidence type="ECO:0000313" key="3">
    <source>
        <dbReference type="Proteomes" id="UP000253741"/>
    </source>
</evidence>
<evidence type="ECO:0000313" key="2">
    <source>
        <dbReference type="EMBL" id="RDG37937.1"/>
    </source>
</evidence>
<sequence length="148" mass="14372">MSTTTLAADGGATFLGGLGTGGLALVLTVLLVLGTRSSSEHTFSKGMALFVGLAAGIVWAGAGQVWGMPNDLVLSGLASAGVGTNGPLGTVGFPAIAIVLVVIVYMMKLKPRASGVTGVLMATVFAAAGGGWAMVAGTVGSFFVGLAA</sequence>
<comment type="caution">
    <text evidence="2">The sequence shown here is derived from an EMBL/GenBank/DDBJ whole genome shotgun (WGS) entry which is preliminary data.</text>
</comment>
<feature type="transmembrane region" description="Helical" evidence="1">
    <location>
        <begin position="119"/>
        <end position="144"/>
    </location>
</feature>
<accession>A0A370B803</accession>
<gene>
    <name evidence="2" type="ORF">DVH02_11480</name>
</gene>
<name>A0A370B803_9ACTN</name>
<protein>
    <submittedName>
        <fullName evidence="2">Uncharacterized protein</fullName>
    </submittedName>
</protein>
<dbReference type="EMBL" id="QQNA01000080">
    <property type="protein sequence ID" value="RDG37937.1"/>
    <property type="molecule type" value="Genomic_DNA"/>
</dbReference>
<keyword evidence="1" id="KW-1133">Transmembrane helix</keyword>
<feature type="transmembrane region" description="Helical" evidence="1">
    <location>
        <begin position="46"/>
        <end position="66"/>
    </location>
</feature>
<keyword evidence="3" id="KW-1185">Reference proteome</keyword>
<feature type="transmembrane region" description="Helical" evidence="1">
    <location>
        <begin position="86"/>
        <end position="107"/>
    </location>
</feature>
<feature type="transmembrane region" description="Helical" evidence="1">
    <location>
        <begin position="12"/>
        <end position="34"/>
    </location>
</feature>
<dbReference type="RefSeq" id="WP_114623677.1">
    <property type="nucleotide sequence ID" value="NZ_QQNA01000080.1"/>
</dbReference>
<keyword evidence="1" id="KW-0472">Membrane</keyword>
<organism evidence="2 3">
    <name type="scientific">Streptomyces corynorhini</name>
    <dbReference type="NCBI Taxonomy" id="2282652"/>
    <lineage>
        <taxon>Bacteria</taxon>
        <taxon>Bacillati</taxon>
        <taxon>Actinomycetota</taxon>
        <taxon>Actinomycetes</taxon>
        <taxon>Kitasatosporales</taxon>
        <taxon>Streptomycetaceae</taxon>
        <taxon>Streptomyces</taxon>
    </lineage>
</organism>